<organism evidence="2 3">
    <name type="scientific">Alteromonas marina</name>
    <dbReference type="NCBI Taxonomy" id="203795"/>
    <lineage>
        <taxon>Bacteria</taxon>
        <taxon>Pseudomonadati</taxon>
        <taxon>Pseudomonadota</taxon>
        <taxon>Gammaproteobacteria</taxon>
        <taxon>Alteromonadales</taxon>
        <taxon>Alteromonadaceae</taxon>
        <taxon>Alteromonas/Salinimonas group</taxon>
        <taxon>Alteromonas</taxon>
    </lineage>
</organism>
<name>A0A0B3YGG3_9ALTE</name>
<accession>A0A0B3YGG3</accession>
<comment type="caution">
    <text evidence="2">The sequence shown here is derived from an EMBL/GenBank/DDBJ whole genome shotgun (WGS) entry which is preliminary data.</text>
</comment>
<feature type="transmembrane region" description="Helical" evidence="1">
    <location>
        <begin position="93"/>
        <end position="110"/>
    </location>
</feature>
<evidence type="ECO:0008006" key="4">
    <source>
        <dbReference type="Google" id="ProtNLM"/>
    </source>
</evidence>
<proteinExistence type="predicted"/>
<keyword evidence="1" id="KW-0812">Transmembrane</keyword>
<dbReference type="RefSeq" id="WP_039219569.1">
    <property type="nucleotide sequence ID" value="NZ_JWLW01000014.1"/>
</dbReference>
<protein>
    <recommendedName>
        <fullName evidence="4">Zinc ribbon domain-containing protein</fullName>
    </recommendedName>
</protein>
<reference evidence="2 3" key="1">
    <citation type="submission" date="2014-12" db="EMBL/GenBank/DDBJ databases">
        <title>Genome sequencing of Alteromonas marina AD001.</title>
        <authorList>
            <person name="Adrian T.G.S."/>
            <person name="Chan K.G."/>
        </authorList>
    </citation>
    <scope>NUCLEOTIDE SEQUENCE [LARGE SCALE GENOMIC DNA]</scope>
    <source>
        <strain evidence="2 3">AD001</strain>
    </source>
</reference>
<gene>
    <name evidence="2" type="ORF">RJ41_09015</name>
</gene>
<feature type="transmembrane region" description="Helical" evidence="1">
    <location>
        <begin position="17"/>
        <end position="39"/>
    </location>
</feature>
<evidence type="ECO:0000313" key="3">
    <source>
        <dbReference type="Proteomes" id="UP000031197"/>
    </source>
</evidence>
<keyword evidence="3" id="KW-1185">Reference proteome</keyword>
<dbReference type="Proteomes" id="UP000031197">
    <property type="component" value="Unassembled WGS sequence"/>
</dbReference>
<feature type="transmembrane region" description="Helical" evidence="1">
    <location>
        <begin position="250"/>
        <end position="271"/>
    </location>
</feature>
<dbReference type="OrthoDB" id="9814116at2"/>
<sequence>MSESLCKLIQKYEDRKYYGLCVLSLFLLMWLVIAFTGFAEILSLFSNRHLGLIEALLFTQIDLLSFQRSGIEILPNNSWRPVSGDTFLNSFKYWYNAIYLFLWFTLLKLLTSKPLNSLILGLSVGDIISSIKLLCTKIQVILSSIVSSLFRLIRREIENLKKIDGIKYNPQNASVNDNLEVVNKSDYGEEPTHRECPYCCEKILYRAIKCKHCGSKLTNSVHLKKTNKVRRSDVSCPKCSSDNVVKSRSFWIWFFAIVLIPLGLLLLLLPARRHCLDCDFKFKK</sequence>
<dbReference type="EMBL" id="JWLW01000014">
    <property type="protein sequence ID" value="KHT53346.1"/>
    <property type="molecule type" value="Genomic_DNA"/>
</dbReference>
<keyword evidence="1" id="KW-0472">Membrane</keyword>
<evidence type="ECO:0000256" key="1">
    <source>
        <dbReference type="SAM" id="Phobius"/>
    </source>
</evidence>
<evidence type="ECO:0000313" key="2">
    <source>
        <dbReference type="EMBL" id="KHT53346.1"/>
    </source>
</evidence>
<dbReference type="AlphaFoldDB" id="A0A0B3YGG3"/>
<keyword evidence="1" id="KW-1133">Transmembrane helix</keyword>